<evidence type="ECO:0000313" key="2">
    <source>
        <dbReference type="EMBL" id="KIJ34874.1"/>
    </source>
</evidence>
<feature type="compositionally biased region" description="Low complexity" evidence="1">
    <location>
        <begin position="427"/>
        <end position="444"/>
    </location>
</feature>
<dbReference type="PANTHER" id="PTHR45691">
    <property type="entry name" value="PROTEIN DIAPHANOUS"/>
    <property type="match status" value="1"/>
</dbReference>
<feature type="compositionally biased region" description="Polar residues" evidence="1">
    <location>
        <begin position="81"/>
        <end position="102"/>
    </location>
</feature>
<feature type="region of interest" description="Disordered" evidence="1">
    <location>
        <begin position="618"/>
        <end position="790"/>
    </location>
</feature>
<dbReference type="EMBL" id="KN837195">
    <property type="protein sequence ID" value="KIJ34874.1"/>
    <property type="molecule type" value="Genomic_DNA"/>
</dbReference>
<proteinExistence type="predicted"/>
<feature type="compositionally biased region" description="Polar residues" evidence="1">
    <location>
        <begin position="60"/>
        <end position="70"/>
    </location>
</feature>
<dbReference type="HOGENOM" id="CLU_330677_0_0_1"/>
<dbReference type="Proteomes" id="UP000054279">
    <property type="component" value="Unassembled WGS sequence"/>
</dbReference>
<protein>
    <submittedName>
        <fullName evidence="2">Uncharacterized protein</fullName>
    </submittedName>
</protein>
<sequence>MAGIMTQEMVHRSHLPESERQQGYMNNVSPTRSSGPRDVPSTLSYKDVPSAVPLSHESPSRTNTNSQTEPKTAWMELPAQPHSQPQSERGGTGRTSKTSINHLLSPEQPVHRHVPPQPPQQQQRRVECPDCHESILTSSENGPSIAELTEHKAQCSSRKQPARSNGKTGQSPSGTLSGSDEESEVEVITPFQRKKVQANEAERYAIFAKDAQIAQIEEYRVLCAICRTWVQLRKDRPYCPLSWTAHKLECRRRKPTTKPATQTKKQRREHTAASVTPNTSHAHYPPPPSTTSNHSHSNASTPALTASHITTPVQIRRTEEQRIFLLQTDPDAKEIEPHRVLCAICDRWIQLRKNSTYCTAPWVQHVKKCAAKHGRPVGSGASSNGAGPSSYVGSMASMVMDVDGEDELDSNMDEDMVDIKPVIHAPSPASALQASAQALTSAQPEQPVKRKPGRPRKRKIGQLKGPFSTAPLEGRDSRAVSPPRLRTPTPPLTHPLQDNEYLYSNSPPTITWQSLYAGSQYDENEDKYKLYFHAPRPGDPAMSETPPLPGATMSTTTGKGPDGTNKKWIVWVLKNYENNMCPFGGSPGGAENGQDGRRNGQQENLPLYRSMTWSHLMDPNAEGGLHGGPGPALGNVSRSHSPYAPTMGPPQHTPPPMPQLSLPTLPPPPPPMHPQQFDERAYLERQPPPPPIPPPTYRRSPPPHTHTPVRKEMPWDRPAPYADDRTLALPAPSHSPRYRPYPQPGLSSHSKHSLPPPPPPPPRWGDGYGPDRYPYDRGPVPPEPPRGSDLEAEDNRLSYTLKCIGYLFKTQFQGANDMSLDTLMDYMNAPFGKEEFGEHELRTLVGVLGARKLLEFTPEGGLQLLDP</sequence>
<reference evidence="2 3" key="1">
    <citation type="submission" date="2014-06" db="EMBL/GenBank/DDBJ databases">
        <title>Evolutionary Origins and Diversification of the Mycorrhizal Mutualists.</title>
        <authorList>
            <consortium name="DOE Joint Genome Institute"/>
            <consortium name="Mycorrhizal Genomics Consortium"/>
            <person name="Kohler A."/>
            <person name="Kuo A."/>
            <person name="Nagy L.G."/>
            <person name="Floudas D."/>
            <person name="Copeland A."/>
            <person name="Barry K.W."/>
            <person name="Cichocki N."/>
            <person name="Veneault-Fourrey C."/>
            <person name="LaButti K."/>
            <person name="Lindquist E.A."/>
            <person name="Lipzen A."/>
            <person name="Lundell T."/>
            <person name="Morin E."/>
            <person name="Murat C."/>
            <person name="Riley R."/>
            <person name="Ohm R."/>
            <person name="Sun H."/>
            <person name="Tunlid A."/>
            <person name="Henrissat B."/>
            <person name="Grigoriev I.V."/>
            <person name="Hibbett D.S."/>
            <person name="Martin F."/>
        </authorList>
    </citation>
    <scope>NUCLEOTIDE SEQUENCE [LARGE SCALE GENOMIC DNA]</scope>
    <source>
        <strain evidence="2 3">SS14</strain>
    </source>
</reference>
<organism evidence="2 3">
    <name type="scientific">Sphaerobolus stellatus (strain SS14)</name>
    <dbReference type="NCBI Taxonomy" id="990650"/>
    <lineage>
        <taxon>Eukaryota</taxon>
        <taxon>Fungi</taxon>
        <taxon>Dikarya</taxon>
        <taxon>Basidiomycota</taxon>
        <taxon>Agaricomycotina</taxon>
        <taxon>Agaricomycetes</taxon>
        <taxon>Phallomycetidae</taxon>
        <taxon>Geastrales</taxon>
        <taxon>Sphaerobolaceae</taxon>
        <taxon>Sphaerobolus</taxon>
    </lineage>
</organism>
<feature type="compositionally biased region" description="Pro residues" evidence="1">
    <location>
        <begin position="647"/>
        <end position="673"/>
    </location>
</feature>
<feature type="compositionally biased region" description="Basic residues" evidence="1">
    <location>
        <begin position="449"/>
        <end position="461"/>
    </location>
</feature>
<feature type="region of interest" description="Disordered" evidence="1">
    <location>
        <begin position="427"/>
        <end position="502"/>
    </location>
</feature>
<dbReference type="OrthoDB" id="3262173at2759"/>
<accession>A0A0C9UJ30</accession>
<dbReference type="GO" id="GO:0005884">
    <property type="term" value="C:actin filament"/>
    <property type="evidence" value="ECO:0007669"/>
    <property type="project" value="TreeGrafter"/>
</dbReference>
<feature type="region of interest" description="Disordered" evidence="1">
    <location>
        <begin position="253"/>
        <end position="312"/>
    </location>
</feature>
<dbReference type="AlphaFoldDB" id="A0A0C9UJ30"/>
<dbReference type="PANTHER" id="PTHR45691:SF6">
    <property type="entry name" value="PROTEIN DIAPHANOUS"/>
    <property type="match status" value="1"/>
</dbReference>
<feature type="compositionally biased region" description="Pro residues" evidence="1">
    <location>
        <begin position="686"/>
        <end position="705"/>
    </location>
</feature>
<evidence type="ECO:0000313" key="3">
    <source>
        <dbReference type="Proteomes" id="UP000054279"/>
    </source>
</evidence>
<feature type="compositionally biased region" description="Low complexity" evidence="1">
    <location>
        <begin position="290"/>
        <end position="303"/>
    </location>
</feature>
<name>A0A0C9UJ30_SPHS4</name>
<dbReference type="InterPro" id="IPR051412">
    <property type="entry name" value="Formin_Homology_Diaphanous_sf"/>
</dbReference>
<feature type="compositionally biased region" description="Polar residues" evidence="1">
    <location>
        <begin position="21"/>
        <end position="34"/>
    </location>
</feature>
<feature type="compositionally biased region" description="Polar residues" evidence="1">
    <location>
        <begin position="154"/>
        <end position="178"/>
    </location>
</feature>
<feature type="compositionally biased region" description="Basic and acidic residues" evidence="1">
    <location>
        <begin position="9"/>
        <end position="20"/>
    </location>
</feature>
<keyword evidence="3" id="KW-1185">Reference proteome</keyword>
<gene>
    <name evidence="2" type="ORF">M422DRAFT_34948</name>
</gene>
<feature type="region of interest" description="Disordered" evidence="1">
    <location>
        <begin position="1"/>
        <end position="128"/>
    </location>
</feature>
<feature type="compositionally biased region" description="Pro residues" evidence="1">
    <location>
        <begin position="754"/>
        <end position="763"/>
    </location>
</feature>
<evidence type="ECO:0000256" key="1">
    <source>
        <dbReference type="SAM" id="MobiDB-lite"/>
    </source>
</evidence>
<feature type="region of interest" description="Disordered" evidence="1">
    <location>
        <begin position="149"/>
        <end position="185"/>
    </location>
</feature>
<dbReference type="GO" id="GO:0030041">
    <property type="term" value="P:actin filament polymerization"/>
    <property type="evidence" value="ECO:0007669"/>
    <property type="project" value="TreeGrafter"/>
</dbReference>